<dbReference type="AlphaFoldDB" id="A0A6A6UYP5"/>
<dbReference type="Proteomes" id="UP000799440">
    <property type="component" value="Unassembled WGS sequence"/>
</dbReference>
<proteinExistence type="predicted"/>
<reference evidence="2" key="1">
    <citation type="journal article" date="2020" name="Stud. Mycol.">
        <title>101 Dothideomycetes genomes: a test case for predicting lifestyles and emergence of pathogens.</title>
        <authorList>
            <person name="Haridas S."/>
            <person name="Albert R."/>
            <person name="Binder M."/>
            <person name="Bloem J."/>
            <person name="Labutti K."/>
            <person name="Salamov A."/>
            <person name="Andreopoulos B."/>
            <person name="Baker S."/>
            <person name="Barry K."/>
            <person name="Bills G."/>
            <person name="Bluhm B."/>
            <person name="Cannon C."/>
            <person name="Castanera R."/>
            <person name="Culley D."/>
            <person name="Daum C."/>
            <person name="Ezra D."/>
            <person name="Gonzalez J."/>
            <person name="Henrissat B."/>
            <person name="Kuo A."/>
            <person name="Liang C."/>
            <person name="Lipzen A."/>
            <person name="Lutzoni F."/>
            <person name="Magnuson J."/>
            <person name="Mondo S."/>
            <person name="Nolan M."/>
            <person name="Ohm R."/>
            <person name="Pangilinan J."/>
            <person name="Park H.-J."/>
            <person name="Ramirez L."/>
            <person name="Alfaro M."/>
            <person name="Sun H."/>
            <person name="Tritt A."/>
            <person name="Yoshinaga Y."/>
            <person name="Zwiers L.-H."/>
            <person name="Turgeon B."/>
            <person name="Goodwin S."/>
            <person name="Spatafora J."/>
            <person name="Crous P."/>
            <person name="Grigoriev I."/>
        </authorList>
    </citation>
    <scope>NUCLEOTIDE SEQUENCE</scope>
    <source>
        <strain evidence="2">CBS 119925</strain>
    </source>
</reference>
<accession>A0A6A6UYP5</accession>
<evidence type="ECO:0000313" key="2">
    <source>
        <dbReference type="EMBL" id="KAF2743402.1"/>
    </source>
</evidence>
<keyword evidence="3" id="KW-1185">Reference proteome</keyword>
<protein>
    <submittedName>
        <fullName evidence="2">Uncharacterized protein</fullName>
    </submittedName>
</protein>
<sequence length="183" mass="20441">MRRVDDRILCSRCECRGRGGWRGLCPTKQESDERSNRSAVGMSQCGIVGAVTTHPNGMAMSVTVLRSGKDWLRRSEGTATLLSAAVTGRGAPPHHQPWSSVDRRVGRHLRSDMHARPSQHKRTTHCTLWKFGERRAPCAGFLPLLQTGSSSSFLDLTPFREGDPARKRRRQQHDPFVTLISGR</sequence>
<dbReference type="EMBL" id="MU006597">
    <property type="protein sequence ID" value="KAF2743402.1"/>
    <property type="molecule type" value="Genomic_DNA"/>
</dbReference>
<evidence type="ECO:0000313" key="3">
    <source>
        <dbReference type="Proteomes" id="UP000799440"/>
    </source>
</evidence>
<evidence type="ECO:0000256" key="1">
    <source>
        <dbReference type="SAM" id="MobiDB-lite"/>
    </source>
</evidence>
<gene>
    <name evidence="2" type="ORF">M011DRAFT_220607</name>
</gene>
<feature type="region of interest" description="Disordered" evidence="1">
    <location>
        <begin position="159"/>
        <end position="183"/>
    </location>
</feature>
<name>A0A6A6UYP5_9PLEO</name>
<organism evidence="2 3">
    <name type="scientific">Sporormia fimetaria CBS 119925</name>
    <dbReference type="NCBI Taxonomy" id="1340428"/>
    <lineage>
        <taxon>Eukaryota</taxon>
        <taxon>Fungi</taxon>
        <taxon>Dikarya</taxon>
        <taxon>Ascomycota</taxon>
        <taxon>Pezizomycotina</taxon>
        <taxon>Dothideomycetes</taxon>
        <taxon>Pleosporomycetidae</taxon>
        <taxon>Pleosporales</taxon>
        <taxon>Sporormiaceae</taxon>
        <taxon>Sporormia</taxon>
    </lineage>
</organism>